<protein>
    <submittedName>
        <fullName evidence="1">Uncharacterized protein</fullName>
    </submittedName>
</protein>
<comment type="caution">
    <text evidence="1">The sequence shown here is derived from an EMBL/GenBank/DDBJ whole genome shotgun (WGS) entry which is preliminary data.</text>
</comment>
<organism evidence="1 2">
    <name type="scientific">Boeremia exigua</name>
    <dbReference type="NCBI Taxonomy" id="749465"/>
    <lineage>
        <taxon>Eukaryota</taxon>
        <taxon>Fungi</taxon>
        <taxon>Dikarya</taxon>
        <taxon>Ascomycota</taxon>
        <taxon>Pezizomycotina</taxon>
        <taxon>Dothideomycetes</taxon>
        <taxon>Pleosporomycetidae</taxon>
        <taxon>Pleosporales</taxon>
        <taxon>Pleosporineae</taxon>
        <taxon>Didymellaceae</taxon>
        <taxon>Boeremia</taxon>
    </lineage>
</organism>
<dbReference type="EMBL" id="JAPHNI010000328">
    <property type="protein sequence ID" value="KAJ8112395.1"/>
    <property type="molecule type" value="Genomic_DNA"/>
</dbReference>
<name>A0ACC2IB02_9PLEO</name>
<evidence type="ECO:0000313" key="2">
    <source>
        <dbReference type="Proteomes" id="UP001153331"/>
    </source>
</evidence>
<proteinExistence type="predicted"/>
<reference evidence="1" key="1">
    <citation type="submission" date="2022-11" db="EMBL/GenBank/DDBJ databases">
        <title>Genome Sequence of Boeremia exigua.</title>
        <authorList>
            <person name="Buettner E."/>
        </authorList>
    </citation>
    <scope>NUCLEOTIDE SEQUENCE</scope>
    <source>
        <strain evidence="1">CU02</strain>
    </source>
</reference>
<evidence type="ECO:0000313" key="1">
    <source>
        <dbReference type="EMBL" id="KAJ8112395.1"/>
    </source>
</evidence>
<gene>
    <name evidence="1" type="ORF">OPT61_g5223</name>
</gene>
<sequence length="295" mass="33772">MDIYALTQCDMALYNATSELKVCTRNFLPSERDITPEVFCAIPSGRHLTFEDLGQRVMQFKDLNRNTINKLRTTEMRGFKTNISELEQDSVLYSYIFEDLDIANLDYTHCAQDIDDVMRSTALKMMHHPENATILTCDALSRTSAAMKNHTNSVEHVALQRRFSELVKILDLRNDALKSHLNKTGSFLSRKPSDAVVADLNNLIQSQEWKRGQVEEWQSRFSEYLESTSKAEKDLEKLRDRWCDTMPANSSDNASVLCLWEATDLAENGLTSGLCEAYAISRRTAKMPPRIKRRT</sequence>
<keyword evidence="2" id="KW-1185">Reference proteome</keyword>
<accession>A0ACC2IB02</accession>
<dbReference type="Proteomes" id="UP001153331">
    <property type="component" value="Unassembled WGS sequence"/>
</dbReference>